<protein>
    <submittedName>
        <fullName evidence="2">Uncharacterized protein</fullName>
    </submittedName>
</protein>
<dbReference type="Proteomes" id="UP000594638">
    <property type="component" value="Unassembled WGS sequence"/>
</dbReference>
<dbReference type="EMBL" id="CACTIH010005881">
    <property type="protein sequence ID" value="CAA3002816.1"/>
    <property type="molecule type" value="Genomic_DNA"/>
</dbReference>
<dbReference type="AlphaFoldDB" id="A0A8S0TCL4"/>
<reference evidence="2 3" key="1">
    <citation type="submission" date="2019-12" db="EMBL/GenBank/DDBJ databases">
        <authorList>
            <person name="Alioto T."/>
            <person name="Alioto T."/>
            <person name="Gomez Garrido J."/>
        </authorList>
    </citation>
    <scope>NUCLEOTIDE SEQUENCE [LARGE SCALE GENOMIC DNA]</scope>
</reference>
<comment type="caution">
    <text evidence="2">The sequence shown here is derived from an EMBL/GenBank/DDBJ whole genome shotgun (WGS) entry which is preliminary data.</text>
</comment>
<proteinExistence type="predicted"/>
<evidence type="ECO:0000313" key="2">
    <source>
        <dbReference type="EMBL" id="CAA3002816.1"/>
    </source>
</evidence>
<keyword evidence="3" id="KW-1185">Reference proteome</keyword>
<evidence type="ECO:0000313" key="3">
    <source>
        <dbReference type="Proteomes" id="UP000594638"/>
    </source>
</evidence>
<organism evidence="2 3">
    <name type="scientific">Olea europaea subsp. europaea</name>
    <dbReference type="NCBI Taxonomy" id="158383"/>
    <lineage>
        <taxon>Eukaryota</taxon>
        <taxon>Viridiplantae</taxon>
        <taxon>Streptophyta</taxon>
        <taxon>Embryophyta</taxon>
        <taxon>Tracheophyta</taxon>
        <taxon>Spermatophyta</taxon>
        <taxon>Magnoliopsida</taxon>
        <taxon>eudicotyledons</taxon>
        <taxon>Gunneridae</taxon>
        <taxon>Pentapetalae</taxon>
        <taxon>asterids</taxon>
        <taxon>lamiids</taxon>
        <taxon>Lamiales</taxon>
        <taxon>Oleaceae</taxon>
        <taxon>Oleeae</taxon>
        <taxon>Olea</taxon>
    </lineage>
</organism>
<feature type="region of interest" description="Disordered" evidence="1">
    <location>
        <begin position="47"/>
        <end position="88"/>
    </location>
</feature>
<accession>A0A8S0TCL4</accession>
<evidence type="ECO:0000256" key="1">
    <source>
        <dbReference type="SAM" id="MobiDB-lite"/>
    </source>
</evidence>
<gene>
    <name evidence="2" type="ORF">OLEA9_A048696</name>
</gene>
<feature type="compositionally biased region" description="Polar residues" evidence="1">
    <location>
        <begin position="74"/>
        <end position="88"/>
    </location>
</feature>
<sequence>MIGWEMSKQLKGEILYTFFESLNIEVHCTLNPTNDELLEPFWKEFGPFDDEANPKLDNVASKDEGEKESESDDAQSSFTSPQCPKTSD</sequence>
<name>A0A8S0TCL4_OLEEU</name>
<dbReference type="Gramene" id="OE9A048696T1">
    <property type="protein sequence ID" value="OE9A048696C1"/>
    <property type="gene ID" value="OE9A048696"/>
</dbReference>